<proteinExistence type="predicted"/>
<evidence type="ECO:0000313" key="2">
    <source>
        <dbReference type="Proteomes" id="UP000789920"/>
    </source>
</evidence>
<protein>
    <submittedName>
        <fullName evidence="1">31148_t:CDS:1</fullName>
    </submittedName>
</protein>
<dbReference type="Proteomes" id="UP000789920">
    <property type="component" value="Unassembled WGS sequence"/>
</dbReference>
<dbReference type="EMBL" id="CAJVQC010002498">
    <property type="protein sequence ID" value="CAG8512387.1"/>
    <property type="molecule type" value="Genomic_DNA"/>
</dbReference>
<keyword evidence="2" id="KW-1185">Reference proteome</keyword>
<reference evidence="1" key="1">
    <citation type="submission" date="2021-06" db="EMBL/GenBank/DDBJ databases">
        <authorList>
            <person name="Kallberg Y."/>
            <person name="Tangrot J."/>
            <person name="Rosling A."/>
        </authorList>
    </citation>
    <scope>NUCLEOTIDE SEQUENCE</scope>
    <source>
        <strain evidence="1">MA461A</strain>
    </source>
</reference>
<name>A0ACA9L5P1_9GLOM</name>
<comment type="caution">
    <text evidence="1">The sequence shown here is derived from an EMBL/GenBank/DDBJ whole genome shotgun (WGS) entry which is preliminary data.</text>
</comment>
<organism evidence="1 2">
    <name type="scientific">Racocetra persica</name>
    <dbReference type="NCBI Taxonomy" id="160502"/>
    <lineage>
        <taxon>Eukaryota</taxon>
        <taxon>Fungi</taxon>
        <taxon>Fungi incertae sedis</taxon>
        <taxon>Mucoromycota</taxon>
        <taxon>Glomeromycotina</taxon>
        <taxon>Glomeromycetes</taxon>
        <taxon>Diversisporales</taxon>
        <taxon>Gigasporaceae</taxon>
        <taxon>Racocetra</taxon>
    </lineage>
</organism>
<sequence>MALIHVQNAKHRDKEITILVIMPLARYKSRKKSVTTIIDVVRPSLPAITNNTLPNHILGATGNLGTQVVCQALEASYYVTILVRNEKNLQFKRHHLRNPNLVILVGSVLSRDDLDRAIRDQDAVINCLGSRIMASDINICSKSQRIINQSMMKNKVRRLIVVGCGKNQNVSGFQKFFSWFTTKGKALADKETQESIVKQDTEFIDWTIVRPAKLYDGELTNYRINEPLTMMKISRASVAHFILRELRTSLWLNKTPTISGFEKKS</sequence>
<accession>A0ACA9L5P1</accession>
<evidence type="ECO:0000313" key="1">
    <source>
        <dbReference type="EMBL" id="CAG8512387.1"/>
    </source>
</evidence>
<gene>
    <name evidence="1" type="ORF">RPERSI_LOCUS2318</name>
</gene>